<evidence type="ECO:0000256" key="7">
    <source>
        <dbReference type="ARBA" id="ARBA00051550"/>
    </source>
</evidence>
<dbReference type="FunFam" id="3.40.47.10:FF:000010">
    <property type="entry name" value="Acetyl-CoA acetyltransferase (Thiolase)"/>
    <property type="match status" value="1"/>
</dbReference>
<dbReference type="SUPFAM" id="SSF53901">
    <property type="entry name" value="Thiolase-like"/>
    <property type="match status" value="2"/>
</dbReference>
<proteinExistence type="inferred from homology"/>
<organism evidence="12 13">
    <name type="scientific">Clostridium aminobutyricum</name>
    <dbReference type="NCBI Taxonomy" id="33953"/>
    <lineage>
        <taxon>Bacteria</taxon>
        <taxon>Bacillati</taxon>
        <taxon>Bacillota</taxon>
        <taxon>Clostridia</taxon>
        <taxon>Eubacteriales</taxon>
        <taxon>Clostridiaceae</taxon>
        <taxon>Clostridium</taxon>
    </lineage>
</organism>
<dbReference type="RefSeq" id="WP_206582790.1">
    <property type="nucleotide sequence ID" value="NZ_JAFJZZ010000005.1"/>
</dbReference>
<dbReference type="GO" id="GO:0005737">
    <property type="term" value="C:cytoplasm"/>
    <property type="evidence" value="ECO:0007669"/>
    <property type="project" value="UniProtKB-SubCell"/>
</dbReference>
<gene>
    <name evidence="12" type="ORF">JYB65_11310</name>
</gene>
<dbReference type="Pfam" id="PF02803">
    <property type="entry name" value="Thiolase_C"/>
    <property type="match status" value="1"/>
</dbReference>
<dbReference type="PIRSF" id="PIRSF000429">
    <property type="entry name" value="Ac-CoA_Ac_transf"/>
    <property type="match status" value="1"/>
</dbReference>
<evidence type="ECO:0000256" key="6">
    <source>
        <dbReference type="ARBA" id="ARBA00044137"/>
    </source>
</evidence>
<evidence type="ECO:0000256" key="9">
    <source>
        <dbReference type="RuleBase" id="RU003557"/>
    </source>
</evidence>
<evidence type="ECO:0000256" key="1">
    <source>
        <dbReference type="ARBA" id="ARBA00004496"/>
    </source>
</evidence>
<feature type="active site" description="Proton acceptor" evidence="8">
    <location>
        <position position="373"/>
    </location>
</feature>
<accession>A0A939IJC1</accession>
<feature type="active site" description="Proton acceptor" evidence="8">
    <location>
        <position position="343"/>
    </location>
</feature>
<dbReference type="Pfam" id="PF00108">
    <property type="entry name" value="Thiolase_N"/>
    <property type="match status" value="1"/>
</dbReference>
<evidence type="ECO:0000256" key="4">
    <source>
        <dbReference type="ARBA" id="ARBA00023315"/>
    </source>
</evidence>
<evidence type="ECO:0000256" key="5">
    <source>
        <dbReference type="ARBA" id="ARBA00024073"/>
    </source>
</evidence>
<dbReference type="PROSITE" id="PS00099">
    <property type="entry name" value="THIOLASE_3"/>
    <property type="match status" value="1"/>
</dbReference>
<keyword evidence="4 9" id="KW-0012">Acyltransferase</keyword>
<dbReference type="Proteomes" id="UP000664545">
    <property type="component" value="Unassembled WGS sequence"/>
</dbReference>
<dbReference type="PANTHER" id="PTHR43853:SF3">
    <property type="entry name" value="ACETYL-COA C-ACETYLTRANSFERASE YHFS-RELATED"/>
    <property type="match status" value="1"/>
</dbReference>
<evidence type="ECO:0000259" key="11">
    <source>
        <dbReference type="Pfam" id="PF02803"/>
    </source>
</evidence>
<dbReference type="Gene3D" id="3.40.47.10">
    <property type="match status" value="1"/>
</dbReference>
<dbReference type="GO" id="GO:0003985">
    <property type="term" value="F:acetyl-CoA C-acetyltransferase activity"/>
    <property type="evidence" value="ECO:0007669"/>
    <property type="project" value="UniProtKB-EC"/>
</dbReference>
<dbReference type="EMBL" id="JAFJZZ010000005">
    <property type="protein sequence ID" value="MBN7773951.1"/>
    <property type="molecule type" value="Genomic_DNA"/>
</dbReference>
<dbReference type="InterPro" id="IPR002155">
    <property type="entry name" value="Thiolase"/>
</dbReference>
<dbReference type="CDD" id="cd00751">
    <property type="entry name" value="thiolase"/>
    <property type="match status" value="1"/>
</dbReference>
<feature type="domain" description="Thiolase C-terminal" evidence="11">
    <location>
        <begin position="264"/>
        <end position="386"/>
    </location>
</feature>
<keyword evidence="3 9" id="KW-0808">Transferase</keyword>
<comment type="similarity">
    <text evidence="2 9">Belongs to the thiolase-like superfamily. Thiolase family.</text>
</comment>
<name>A0A939IJC1_CLOAM</name>
<keyword evidence="13" id="KW-1185">Reference proteome</keyword>
<dbReference type="InterPro" id="IPR020617">
    <property type="entry name" value="Thiolase_C"/>
</dbReference>
<comment type="caution">
    <text evidence="12">The sequence shown here is derived from an EMBL/GenBank/DDBJ whole genome shotgun (WGS) entry which is preliminary data.</text>
</comment>
<feature type="active site" description="Acyl-thioester intermediate" evidence="8">
    <location>
        <position position="86"/>
    </location>
</feature>
<dbReference type="InterPro" id="IPR020610">
    <property type="entry name" value="Thiolase_AS"/>
</dbReference>
<evidence type="ECO:0000256" key="2">
    <source>
        <dbReference type="ARBA" id="ARBA00010982"/>
    </source>
</evidence>
<dbReference type="GO" id="GO:0006635">
    <property type="term" value="P:fatty acid beta-oxidation"/>
    <property type="evidence" value="ECO:0007669"/>
    <property type="project" value="TreeGrafter"/>
</dbReference>
<evidence type="ECO:0000313" key="13">
    <source>
        <dbReference type="Proteomes" id="UP000664545"/>
    </source>
</evidence>
<evidence type="ECO:0000256" key="8">
    <source>
        <dbReference type="PIRSR" id="PIRSR000429-1"/>
    </source>
</evidence>
<protein>
    <recommendedName>
        <fullName evidence="6">Acetyl-CoA acetyltransferase</fullName>
        <ecNumber evidence="5">2.3.1.16</ecNumber>
    </recommendedName>
</protein>
<evidence type="ECO:0000259" key="10">
    <source>
        <dbReference type="Pfam" id="PF00108"/>
    </source>
</evidence>
<dbReference type="EC" id="2.3.1.16" evidence="5"/>
<comment type="subcellular location">
    <subcellularLocation>
        <location evidence="1">Cytoplasm</location>
    </subcellularLocation>
</comment>
<evidence type="ECO:0000313" key="12">
    <source>
        <dbReference type="EMBL" id="MBN7773951.1"/>
    </source>
</evidence>
<comment type="catalytic activity">
    <reaction evidence="7">
        <text>2 acetyl-CoA = acetoacetyl-CoA + CoA</text>
        <dbReference type="Rhea" id="RHEA:21036"/>
        <dbReference type="ChEBI" id="CHEBI:57286"/>
        <dbReference type="ChEBI" id="CHEBI:57287"/>
        <dbReference type="ChEBI" id="CHEBI:57288"/>
        <dbReference type="EC" id="2.3.1.9"/>
    </reaction>
</comment>
<dbReference type="InterPro" id="IPR050215">
    <property type="entry name" value="Thiolase-like_sf_Thiolase"/>
</dbReference>
<dbReference type="InterPro" id="IPR020616">
    <property type="entry name" value="Thiolase_N"/>
</dbReference>
<dbReference type="InterPro" id="IPR016039">
    <property type="entry name" value="Thiolase-like"/>
</dbReference>
<dbReference type="AlphaFoldDB" id="A0A939IJC1"/>
<evidence type="ECO:0000256" key="3">
    <source>
        <dbReference type="ARBA" id="ARBA00022679"/>
    </source>
</evidence>
<sequence>MREAVIVAAVRTPIGKYAGMLSDFEGYELGGMVVKEAVKRAGIDPSQIEEVYMGNAEGAPGNLGRVIALEAGLPVTVPGIQLDRQCASGLETICMAAAMIESGHGNIYVAGGAESQTNNPYFMTKTKRPYSYSYPSFNYVMMSPPKIGNPDMGITAENVLKEHPVTREKMDQFAYESHQKAIAAIKRGEFAEQILPVIKKAKGKEVTLDTDESPREDTSLEQLASLKPIFVKDGSVTAGNSCPMNDGAAAVVMMSKEKADELGLKPLLKVKGFASVGLTPHTMGFGPIGAVRKVLKKTGISLDEVEMIELNEAFASQAIACIEELGLNPARVNPNGGAIALGHALGATGAVLTTKVAYAMQKAERKYAIVTMCVGGGEGSAAVFEKI</sequence>
<dbReference type="NCBIfam" id="TIGR01930">
    <property type="entry name" value="AcCoA-C-Actrans"/>
    <property type="match status" value="1"/>
</dbReference>
<reference evidence="12" key="1">
    <citation type="submission" date="2021-02" db="EMBL/GenBank/DDBJ databases">
        <title>Abyssanaerobacter marinus gen.nov., sp., nov, anaerobic bacterium isolated from the Onnuri vent field of Indian Ocean and suggestion of Mogibacteriaceae fam. nov., and proposal of reclassification of ambiguous this family's genus member.</title>
        <authorList>
            <person name="Kim Y.J."/>
            <person name="Yang J.-A."/>
        </authorList>
    </citation>
    <scope>NUCLEOTIDE SEQUENCE</scope>
    <source>
        <strain evidence="12">DSM 2634</strain>
    </source>
</reference>
<dbReference type="GO" id="GO:0010124">
    <property type="term" value="P:phenylacetate catabolic process"/>
    <property type="evidence" value="ECO:0007669"/>
    <property type="project" value="TreeGrafter"/>
</dbReference>
<dbReference type="PANTHER" id="PTHR43853">
    <property type="entry name" value="3-KETOACYL-COA THIOLASE, PEROXISOMAL"/>
    <property type="match status" value="1"/>
</dbReference>
<feature type="domain" description="Thiolase N-terminal" evidence="10">
    <location>
        <begin position="5"/>
        <end position="257"/>
    </location>
</feature>